<gene>
    <name evidence="1" type="ORF">ALPR1_06895</name>
</gene>
<evidence type="ECO:0000313" key="1">
    <source>
        <dbReference type="EMBL" id="EAZ80631.1"/>
    </source>
</evidence>
<evidence type="ECO:0000313" key="2">
    <source>
        <dbReference type="Proteomes" id="UP000003919"/>
    </source>
</evidence>
<reference evidence="1 2" key="1">
    <citation type="journal article" date="2011" name="J. Bacteriol.">
        <title>Complete genome sequence of Algoriphagus sp. PR1, bacterial prey of a colony-forming choanoflagellate.</title>
        <authorList>
            <person name="Alegado R.A."/>
            <person name="Ferriera S."/>
            <person name="Nusbaum C."/>
            <person name="Young S.K."/>
            <person name="Zeng Q."/>
            <person name="Imamovic A."/>
            <person name="Fairclough S.R."/>
            <person name="King N."/>
        </authorList>
    </citation>
    <scope>NUCLEOTIDE SEQUENCE [LARGE SCALE GENOMIC DNA]</scope>
    <source>
        <strain evidence="1 2">PR1</strain>
    </source>
</reference>
<name>A3HZE5_9BACT</name>
<sequence>MKIEKLEKTIPEAILKLEKLSIGGSLAAELDWCWNSFKYDQNPVGVIEKSQEVISIFKEAREKNSRAVSKKLIEELEKSLN</sequence>
<comment type="caution">
    <text evidence="1">The sequence shown here is derived from an EMBL/GenBank/DDBJ whole genome shotgun (WGS) entry which is preliminary data.</text>
</comment>
<dbReference type="eggNOG" id="ENOG5033IIQ">
    <property type="taxonomic scope" value="Bacteria"/>
</dbReference>
<dbReference type="EMBL" id="AAXU02000001">
    <property type="protein sequence ID" value="EAZ80631.1"/>
    <property type="molecule type" value="Genomic_DNA"/>
</dbReference>
<dbReference type="AlphaFoldDB" id="A3HZE5"/>
<accession>A3HZE5</accession>
<dbReference type="RefSeq" id="WP_008199379.1">
    <property type="nucleotide sequence ID" value="NZ_CM001023.1"/>
</dbReference>
<dbReference type="HOGENOM" id="CLU_2566251_0_0_10"/>
<proteinExistence type="predicted"/>
<dbReference type="Proteomes" id="UP000003919">
    <property type="component" value="Unassembled WGS sequence"/>
</dbReference>
<dbReference type="OrthoDB" id="839653at2"/>
<protein>
    <submittedName>
        <fullName evidence="1">Uncharacterized protein</fullName>
    </submittedName>
</protein>
<keyword evidence="2" id="KW-1185">Reference proteome</keyword>
<organism evidence="1 2">
    <name type="scientific">Algoriphagus machipongonensis</name>
    <dbReference type="NCBI Taxonomy" id="388413"/>
    <lineage>
        <taxon>Bacteria</taxon>
        <taxon>Pseudomonadati</taxon>
        <taxon>Bacteroidota</taxon>
        <taxon>Cytophagia</taxon>
        <taxon>Cytophagales</taxon>
        <taxon>Cyclobacteriaceae</taxon>
        <taxon>Algoriphagus</taxon>
    </lineage>
</organism>